<evidence type="ECO:0000313" key="4">
    <source>
        <dbReference type="Proteomes" id="UP000013167"/>
    </source>
</evidence>
<dbReference type="CDD" id="cd03392">
    <property type="entry name" value="PAP2_like_2"/>
    <property type="match status" value="1"/>
</dbReference>
<feature type="transmembrane region" description="Helical" evidence="1">
    <location>
        <begin position="204"/>
        <end position="228"/>
    </location>
</feature>
<name>N0E2P9_9MICO</name>
<dbReference type="HOGENOM" id="CLU_072573_3_0_11"/>
<feature type="transmembrane region" description="Helical" evidence="1">
    <location>
        <begin position="167"/>
        <end position="184"/>
    </location>
</feature>
<evidence type="ECO:0000256" key="1">
    <source>
        <dbReference type="SAM" id="Phobius"/>
    </source>
</evidence>
<dbReference type="InterPro" id="IPR036938">
    <property type="entry name" value="PAP2/HPO_sf"/>
</dbReference>
<evidence type="ECO:0000313" key="3">
    <source>
        <dbReference type="EMBL" id="CCH71208.1"/>
    </source>
</evidence>
<feature type="transmembrane region" description="Helical" evidence="1">
    <location>
        <begin position="76"/>
        <end position="95"/>
    </location>
</feature>
<accession>N0E2P9</accession>
<dbReference type="Pfam" id="PF01569">
    <property type="entry name" value="PAP2"/>
    <property type="match status" value="1"/>
</dbReference>
<dbReference type="eggNOG" id="COG0671">
    <property type="taxonomic scope" value="Bacteria"/>
</dbReference>
<dbReference type="InterPro" id="IPR000326">
    <property type="entry name" value="PAP2/HPO"/>
</dbReference>
<dbReference type="STRING" id="1193181.BN10_820044"/>
<evidence type="ECO:0000259" key="2">
    <source>
        <dbReference type="SMART" id="SM00014"/>
    </source>
</evidence>
<organism evidence="3 4">
    <name type="scientific">Phycicoccus elongatus Lp2</name>
    <dbReference type="NCBI Taxonomy" id="1193181"/>
    <lineage>
        <taxon>Bacteria</taxon>
        <taxon>Bacillati</taxon>
        <taxon>Actinomycetota</taxon>
        <taxon>Actinomycetes</taxon>
        <taxon>Micrococcales</taxon>
        <taxon>Intrasporangiaceae</taxon>
        <taxon>Phycicoccus</taxon>
    </lineage>
</organism>
<feature type="transmembrane region" description="Helical" evidence="1">
    <location>
        <begin position="235"/>
        <end position="258"/>
    </location>
</feature>
<dbReference type="Gene3D" id="1.20.144.10">
    <property type="entry name" value="Phosphatidic acid phosphatase type 2/haloperoxidase"/>
    <property type="match status" value="2"/>
</dbReference>
<dbReference type="AlphaFoldDB" id="N0E2P9"/>
<gene>
    <name evidence="3" type="ORF">BN10_820044</name>
</gene>
<feature type="transmembrane region" description="Helical" evidence="1">
    <location>
        <begin position="137"/>
        <end position="160"/>
    </location>
</feature>
<dbReference type="PANTHER" id="PTHR14969:SF13">
    <property type="entry name" value="AT30094P"/>
    <property type="match status" value="1"/>
</dbReference>
<protein>
    <recommendedName>
        <fullName evidence="2">Phosphatidic acid phosphatase type 2/haloperoxidase domain-containing protein</fullName>
    </recommendedName>
</protein>
<keyword evidence="1" id="KW-0812">Transmembrane</keyword>
<keyword evidence="4" id="KW-1185">Reference proteome</keyword>
<reference evidence="3 4" key="1">
    <citation type="journal article" date="2013" name="ISME J.">
        <title>A metabolic model for members of the genus Tetrasphaera involved in enhanced biological phosphorus removal.</title>
        <authorList>
            <person name="Kristiansen R."/>
            <person name="Nguyen H.T.T."/>
            <person name="Saunders A.M."/>
            <person name="Nielsen J.L."/>
            <person name="Wimmer R."/>
            <person name="Le V.Q."/>
            <person name="McIlroy S.J."/>
            <person name="Petrovski S."/>
            <person name="Seviour R.J."/>
            <person name="Calteau A."/>
            <person name="Nielsen K.L."/>
            <person name="Nielsen P.H."/>
        </authorList>
    </citation>
    <scope>NUCLEOTIDE SEQUENCE [LARGE SCALE GENOMIC DNA]</scope>
    <source>
        <strain evidence="3 4">Lp2</strain>
    </source>
</reference>
<dbReference type="SMART" id="SM00014">
    <property type="entry name" value="acidPPc"/>
    <property type="match status" value="1"/>
</dbReference>
<keyword evidence="1" id="KW-0472">Membrane</keyword>
<comment type="caution">
    <text evidence="3">The sequence shown here is derived from an EMBL/GenBank/DDBJ whole genome shotgun (WGS) entry which is preliminary data.</text>
</comment>
<dbReference type="Proteomes" id="UP000013167">
    <property type="component" value="Unassembled WGS sequence"/>
</dbReference>
<sequence>MTGMPSAPQPSPAPLPEVGAADIVPVAATAADPPRHDETIGDRDLRDWRTRTGRRLLRMFATLVVRGERIWRGWSLHLTVLAILLVGGALAAAVAEAGADVYEDVQHQSGIAGLDQPVLDWAVANRTPTSSHWVTDFTHIGGTVGGPIVALAVVGALVWAWRKWTPVLVMVPGLVGALLFTVVGKDVTGRARPPQALAVPPFEVSASFPSGHTLNATVLAGLAVYLLLIVTRRWWLGILGVVLAIGYAATMGLSRVWLGHHWLTDVVAGWLLGAAWVLGVITVHRLVLTVRHHAHPEAPA</sequence>
<keyword evidence="1" id="KW-1133">Transmembrane helix</keyword>
<proteinExistence type="predicted"/>
<dbReference type="PANTHER" id="PTHR14969">
    <property type="entry name" value="SPHINGOSINE-1-PHOSPHATE PHOSPHOHYDROLASE"/>
    <property type="match status" value="1"/>
</dbReference>
<feature type="transmembrane region" description="Helical" evidence="1">
    <location>
        <begin position="270"/>
        <end position="288"/>
    </location>
</feature>
<feature type="domain" description="Phosphatidic acid phosphatase type 2/haloperoxidase" evidence="2">
    <location>
        <begin position="167"/>
        <end position="281"/>
    </location>
</feature>
<dbReference type="EMBL" id="CAIZ01000155">
    <property type="protein sequence ID" value="CCH71208.1"/>
    <property type="molecule type" value="Genomic_DNA"/>
</dbReference>
<dbReference type="SUPFAM" id="SSF48317">
    <property type="entry name" value="Acid phosphatase/Vanadium-dependent haloperoxidase"/>
    <property type="match status" value="1"/>
</dbReference>